<reference evidence="1" key="1">
    <citation type="journal article" date="2014" name="Front. Microbiol.">
        <title>High frequency of phylogenetically diverse reductive dehalogenase-homologous genes in deep subseafloor sedimentary metagenomes.</title>
        <authorList>
            <person name="Kawai M."/>
            <person name="Futagami T."/>
            <person name="Toyoda A."/>
            <person name="Takaki Y."/>
            <person name="Nishi S."/>
            <person name="Hori S."/>
            <person name="Arai W."/>
            <person name="Tsubouchi T."/>
            <person name="Morono Y."/>
            <person name="Uchiyama I."/>
            <person name="Ito T."/>
            <person name="Fujiyama A."/>
            <person name="Inagaki F."/>
            <person name="Takami H."/>
        </authorList>
    </citation>
    <scope>NUCLEOTIDE SEQUENCE</scope>
    <source>
        <strain evidence="1">Expedition CK06-06</strain>
    </source>
</reference>
<accession>X1G367</accession>
<protein>
    <submittedName>
        <fullName evidence="1">Uncharacterized protein</fullName>
    </submittedName>
</protein>
<dbReference type="AlphaFoldDB" id="X1G367"/>
<gene>
    <name evidence="1" type="ORF">S03H2_33998</name>
</gene>
<proteinExistence type="predicted"/>
<comment type="caution">
    <text evidence="1">The sequence shown here is derived from an EMBL/GenBank/DDBJ whole genome shotgun (WGS) entry which is preliminary data.</text>
</comment>
<sequence>MTDINRQVGAYTDDCYTFQTTMRLNREYLFIDDCNLEMHAYMRFLDIAIPKGATIEHAHLEVCSYGSNGGRSEMVACGIKEPSTNTFSSQPDADGRPITTASEDWICGAGGFEDYWDADSWHGYPDGPELKGIIQEIVNQSGWLSGAPLAIKIVNTPVGGQGRLVWAWDYNPSLAAKLYITYGEAGAYYHGLKVQGEGELALCDAGNHPLRIRKGGVTYGLELVATEDPNASRIRIQTGAGMKALRKYT</sequence>
<evidence type="ECO:0000313" key="1">
    <source>
        <dbReference type="EMBL" id="GAH52361.1"/>
    </source>
</evidence>
<name>X1G367_9ZZZZ</name>
<dbReference type="EMBL" id="BARU01020731">
    <property type="protein sequence ID" value="GAH52361.1"/>
    <property type="molecule type" value="Genomic_DNA"/>
</dbReference>
<organism evidence="1">
    <name type="scientific">marine sediment metagenome</name>
    <dbReference type="NCBI Taxonomy" id="412755"/>
    <lineage>
        <taxon>unclassified sequences</taxon>
        <taxon>metagenomes</taxon>
        <taxon>ecological metagenomes</taxon>
    </lineage>
</organism>